<keyword evidence="3" id="KW-0963">Cytoplasm</keyword>
<dbReference type="PROSITE" id="PS51917">
    <property type="entry name" value="PRU"/>
    <property type="match status" value="1"/>
</dbReference>
<dbReference type="GO" id="GO:0070628">
    <property type="term" value="F:proteasome binding"/>
    <property type="evidence" value="ECO:0007669"/>
    <property type="project" value="TreeGrafter"/>
</dbReference>
<dbReference type="GO" id="GO:0005737">
    <property type="term" value="C:cytoplasm"/>
    <property type="evidence" value="ECO:0007669"/>
    <property type="project" value="UniProtKB-SubCell"/>
</dbReference>
<dbReference type="AlphaFoldDB" id="A0A8H7BQS8"/>
<protein>
    <submittedName>
        <fullName evidence="9">Adhesion regulating molecule 1</fullName>
    </submittedName>
</protein>
<dbReference type="PROSITE" id="PS51916">
    <property type="entry name" value="DEUBAD"/>
    <property type="match status" value="1"/>
</dbReference>
<gene>
    <name evidence="9" type="primary">ADRM1_2</name>
    <name evidence="9" type="ORF">EC973_008194</name>
</gene>
<dbReference type="PANTHER" id="PTHR12225:SF0">
    <property type="entry name" value="PROTEASOMAL UBIQUITIN RECEPTOR ADRM1"/>
    <property type="match status" value="1"/>
</dbReference>
<evidence type="ECO:0000256" key="3">
    <source>
        <dbReference type="ARBA" id="ARBA00022490"/>
    </source>
</evidence>
<evidence type="ECO:0000313" key="9">
    <source>
        <dbReference type="EMBL" id="KAF7726899.1"/>
    </source>
</evidence>
<keyword evidence="4" id="KW-0647">Proteasome</keyword>
<evidence type="ECO:0000313" key="10">
    <source>
        <dbReference type="Proteomes" id="UP000605846"/>
    </source>
</evidence>
<evidence type="ECO:0000256" key="6">
    <source>
        <dbReference type="SAM" id="MobiDB-lite"/>
    </source>
</evidence>
<dbReference type="Pfam" id="PF04683">
    <property type="entry name" value="Rpn13_ADRM1_Pru"/>
    <property type="match status" value="1"/>
</dbReference>
<dbReference type="InterPro" id="IPR038108">
    <property type="entry name" value="RPN13_DEUBAD_sf"/>
</dbReference>
<feature type="compositionally biased region" description="Polar residues" evidence="6">
    <location>
        <begin position="174"/>
        <end position="195"/>
    </location>
</feature>
<dbReference type="InterPro" id="IPR038633">
    <property type="entry name" value="Rpn13/ADRM1_Pru_sf"/>
</dbReference>
<sequence length="324" mass="35803">MSLFPIAQRQQYPVQFNAGKCTREGNILKPDLRKGMVYMEQDLIIFPDEAELVRVPECTTGRVYLLRFKTSHQKFFFWMQSKNDGKDEENVRRVNQLINDPLSAMDDHHTSSGGDAMMDYDNQNNMNRVPQQLFQLLQTAGGPGGSVPTTTPAGGDGPVDRPADIAGADLHEVSTPSGEGQQNNQPGAGSINPEQLNQLGNILSEVRTSEEDRPAIQLSDVLSPEALAPLLNDPEICSSLFPFLPENAQHTPQEVRQVVQNPQFQQALHSLTAALQSGQLGPLLSQLGLDPAAGTDVESFLRAIEEQARRREHERHNDDMDEDA</sequence>
<dbReference type="Gene3D" id="1.10.2020.20">
    <property type="match status" value="1"/>
</dbReference>
<name>A0A8H7BQS8_9FUNG</name>
<evidence type="ECO:0000259" key="7">
    <source>
        <dbReference type="PROSITE" id="PS51916"/>
    </source>
</evidence>
<dbReference type="Gene3D" id="2.30.29.70">
    <property type="entry name" value="Proteasomal ubiquitin receptor Rpn13/ADRM1"/>
    <property type="match status" value="1"/>
</dbReference>
<proteinExistence type="predicted"/>
<dbReference type="GO" id="GO:0061133">
    <property type="term" value="F:endopeptidase activator activity"/>
    <property type="evidence" value="ECO:0007669"/>
    <property type="project" value="TreeGrafter"/>
</dbReference>
<dbReference type="InterPro" id="IPR006773">
    <property type="entry name" value="Rpn13/ADRM1"/>
</dbReference>
<dbReference type="InterPro" id="IPR032368">
    <property type="entry name" value="RPN13_DEUBAD"/>
</dbReference>
<dbReference type="OrthoDB" id="340431at2759"/>
<feature type="domain" description="DEUBAD" evidence="7">
    <location>
        <begin position="209"/>
        <end position="314"/>
    </location>
</feature>
<dbReference type="InterPro" id="IPR044867">
    <property type="entry name" value="DEUBAD_dom"/>
</dbReference>
<dbReference type="Pfam" id="PF16550">
    <property type="entry name" value="RPN13_C"/>
    <property type="match status" value="1"/>
</dbReference>
<organism evidence="9 10">
    <name type="scientific">Apophysomyces ossiformis</name>
    <dbReference type="NCBI Taxonomy" id="679940"/>
    <lineage>
        <taxon>Eukaryota</taxon>
        <taxon>Fungi</taxon>
        <taxon>Fungi incertae sedis</taxon>
        <taxon>Mucoromycota</taxon>
        <taxon>Mucoromycotina</taxon>
        <taxon>Mucoromycetes</taxon>
        <taxon>Mucorales</taxon>
        <taxon>Mucorineae</taxon>
        <taxon>Mucoraceae</taxon>
        <taxon>Apophysomyces</taxon>
    </lineage>
</organism>
<evidence type="ECO:0000256" key="4">
    <source>
        <dbReference type="ARBA" id="ARBA00022942"/>
    </source>
</evidence>
<comment type="caution">
    <text evidence="9">The sequence shown here is derived from an EMBL/GenBank/DDBJ whole genome shotgun (WGS) entry which is preliminary data.</text>
</comment>
<dbReference type="InterPro" id="IPR044868">
    <property type="entry name" value="Rpn13/ADRM1_Pru"/>
</dbReference>
<feature type="region of interest" description="Disordered" evidence="6">
    <location>
        <begin position="138"/>
        <end position="195"/>
    </location>
</feature>
<dbReference type="Proteomes" id="UP000605846">
    <property type="component" value="Unassembled WGS sequence"/>
</dbReference>
<feature type="domain" description="Pru" evidence="8">
    <location>
        <begin position="1"/>
        <end position="101"/>
    </location>
</feature>
<dbReference type="CDD" id="cd13314">
    <property type="entry name" value="PH_Rpn13"/>
    <property type="match status" value="1"/>
</dbReference>
<accession>A0A8H7BQS8</accession>
<evidence type="ECO:0000259" key="8">
    <source>
        <dbReference type="PROSITE" id="PS51917"/>
    </source>
</evidence>
<dbReference type="PANTHER" id="PTHR12225">
    <property type="entry name" value="ADHESION REGULATING MOLECULE 1 110 KDA CELL MEMBRANE GLYCOPROTEIN"/>
    <property type="match status" value="1"/>
</dbReference>
<comment type="subcellular location">
    <subcellularLocation>
        <location evidence="2">Cytoplasm</location>
    </subcellularLocation>
    <subcellularLocation>
        <location evidence="1">Nucleus</location>
    </subcellularLocation>
</comment>
<keyword evidence="5" id="KW-0539">Nucleus</keyword>
<keyword evidence="10" id="KW-1185">Reference proteome</keyword>
<evidence type="ECO:0000256" key="2">
    <source>
        <dbReference type="ARBA" id="ARBA00004496"/>
    </source>
</evidence>
<evidence type="ECO:0000256" key="5">
    <source>
        <dbReference type="ARBA" id="ARBA00023242"/>
    </source>
</evidence>
<reference evidence="9" key="1">
    <citation type="submission" date="2020-01" db="EMBL/GenBank/DDBJ databases">
        <title>Genome Sequencing of Three Apophysomyces-Like Fungal Strains Confirms a Novel Fungal Genus in the Mucoromycota with divergent Burkholderia-like Endosymbiotic Bacteria.</title>
        <authorList>
            <person name="Stajich J.E."/>
            <person name="Macias A.M."/>
            <person name="Carter-House D."/>
            <person name="Lovett B."/>
            <person name="Kasson L.R."/>
            <person name="Berry K."/>
            <person name="Grigoriev I."/>
            <person name="Chang Y."/>
            <person name="Spatafora J."/>
            <person name="Kasson M.T."/>
        </authorList>
    </citation>
    <scope>NUCLEOTIDE SEQUENCE</scope>
    <source>
        <strain evidence="9">NRRL A-21654</strain>
    </source>
</reference>
<evidence type="ECO:0000256" key="1">
    <source>
        <dbReference type="ARBA" id="ARBA00004123"/>
    </source>
</evidence>
<dbReference type="EMBL" id="JABAYA010000069">
    <property type="protein sequence ID" value="KAF7726899.1"/>
    <property type="molecule type" value="Genomic_DNA"/>
</dbReference>
<dbReference type="GO" id="GO:0008541">
    <property type="term" value="C:proteasome regulatory particle, lid subcomplex"/>
    <property type="evidence" value="ECO:0007669"/>
    <property type="project" value="TreeGrafter"/>
</dbReference>
<dbReference type="GO" id="GO:0005634">
    <property type="term" value="C:nucleus"/>
    <property type="evidence" value="ECO:0007669"/>
    <property type="project" value="UniProtKB-SubCell"/>
</dbReference>